<feature type="chain" id="PRO_5045372067" evidence="1">
    <location>
        <begin position="26"/>
        <end position="370"/>
    </location>
</feature>
<evidence type="ECO:0000256" key="1">
    <source>
        <dbReference type="SAM" id="SignalP"/>
    </source>
</evidence>
<dbReference type="InterPro" id="IPR011042">
    <property type="entry name" value="6-blade_b-propeller_TolB-like"/>
</dbReference>
<gene>
    <name evidence="3" type="ORF">P8V03_04910</name>
</gene>
<dbReference type="Proteomes" id="UP001281656">
    <property type="component" value="Unassembled WGS sequence"/>
</dbReference>
<dbReference type="SUPFAM" id="SSF63825">
    <property type="entry name" value="YWTD domain"/>
    <property type="match status" value="1"/>
</dbReference>
<keyword evidence="1" id="KW-0732">Signal</keyword>
<name>A0ABU4JQQ6_9CLOT</name>
<evidence type="ECO:0000313" key="3">
    <source>
        <dbReference type="EMBL" id="MDW8800492.1"/>
    </source>
</evidence>
<sequence length="370" mass="42508">MLKKRLSFAIFTASIIFFTVCDTHAAPLQVKRLWGTDRHQILYTETDKEILKGLVSDKQSKNIVNTVGNTSGNTVNYGRYAVQEKWAYYSNFDDGNKLYKMKTDGTESIKLSEDNAEFINVVGDWIYYVTYQKNKSYINKIKIDGSSRVTLFSAQSYLRFLNVYKDKIYYLGQGSNSEANNWYYSVNALNINGDSLGEVYRFPRNSSQAYFNVVANYGYCLVNEYGNKDIIYKFSLDGSEQFTRLAQNALTFNVVGDWIYYGTNGRINEIRKVKIDGAEDQKLTDGFPGGLHQWGDASCLNVEGNWIYYKDWYDQAIYKVDVNGNNKTKLADCAAESISIVGDYLYCPEYGIDNTHGEFYEYKNMKKIKK</sequence>
<keyword evidence="4" id="KW-1185">Reference proteome</keyword>
<dbReference type="RefSeq" id="WP_318796994.1">
    <property type="nucleotide sequence ID" value="NZ_JARUJP010000004.1"/>
</dbReference>
<proteinExistence type="predicted"/>
<evidence type="ECO:0000259" key="2">
    <source>
        <dbReference type="Pfam" id="PF16472"/>
    </source>
</evidence>
<dbReference type="InterPro" id="IPR032485">
    <property type="entry name" value="LRP1-like_beta_prop"/>
</dbReference>
<feature type="signal peptide" evidence="1">
    <location>
        <begin position="1"/>
        <end position="25"/>
    </location>
</feature>
<reference evidence="3 4" key="1">
    <citation type="submission" date="2023-04" db="EMBL/GenBank/DDBJ databases">
        <title>Clostridium tannerae sp. nov., isolated from the fecal material of an alpaca.</title>
        <authorList>
            <person name="Miller S."/>
            <person name="Hendry M."/>
            <person name="King J."/>
            <person name="Sankaranarayanan K."/>
            <person name="Lawson P.A."/>
        </authorList>
    </citation>
    <scope>NUCLEOTIDE SEQUENCE [LARGE SCALE GENOMIC DNA]</scope>
    <source>
        <strain evidence="3 4">A1-XYC3</strain>
    </source>
</reference>
<dbReference type="Gene3D" id="2.120.10.30">
    <property type="entry name" value="TolB, C-terminal domain"/>
    <property type="match status" value="1"/>
</dbReference>
<dbReference type="InterPro" id="IPR053369">
    <property type="entry name" value="SrfA-induced_signal"/>
</dbReference>
<dbReference type="EMBL" id="JARUJP010000004">
    <property type="protein sequence ID" value="MDW8800492.1"/>
    <property type="molecule type" value="Genomic_DNA"/>
</dbReference>
<comment type="caution">
    <text evidence="3">The sequence shown here is derived from an EMBL/GenBank/DDBJ whole genome shotgun (WGS) entry which is preliminary data.</text>
</comment>
<accession>A0ABU4JQQ6</accession>
<feature type="domain" description="Prolow-density lipoprotein receptor-related protein 1-like beta-propeller" evidence="2">
    <location>
        <begin position="69"/>
        <end position="350"/>
    </location>
</feature>
<organism evidence="3 4">
    <name type="scientific">Clostridium tanneri</name>
    <dbReference type="NCBI Taxonomy" id="3037988"/>
    <lineage>
        <taxon>Bacteria</taxon>
        <taxon>Bacillati</taxon>
        <taxon>Bacillota</taxon>
        <taxon>Clostridia</taxon>
        <taxon>Eubacteriales</taxon>
        <taxon>Clostridiaceae</taxon>
        <taxon>Clostridium</taxon>
    </lineage>
</organism>
<dbReference type="PANTHER" id="PTHR32256">
    <property type="match status" value="1"/>
</dbReference>
<evidence type="ECO:0000313" key="4">
    <source>
        <dbReference type="Proteomes" id="UP001281656"/>
    </source>
</evidence>
<protein>
    <submittedName>
        <fullName evidence="3">DUF5050 domain-containing protein</fullName>
    </submittedName>
</protein>
<dbReference type="PANTHER" id="PTHR32256:SF17">
    <property type="entry name" value="EGF-LIKE DOMAIN-CONTAINING PROTEIN"/>
    <property type="match status" value="1"/>
</dbReference>
<dbReference type="Pfam" id="PF16472">
    <property type="entry name" value="DUF5050"/>
    <property type="match status" value="1"/>
</dbReference>